<feature type="region of interest" description="Disordered" evidence="6">
    <location>
        <begin position="1"/>
        <end position="32"/>
    </location>
</feature>
<dbReference type="CDD" id="cd14014">
    <property type="entry name" value="STKc_PknB_like"/>
    <property type="match status" value="1"/>
</dbReference>
<evidence type="ECO:0000256" key="6">
    <source>
        <dbReference type="SAM" id="MobiDB-lite"/>
    </source>
</evidence>
<keyword evidence="9" id="KW-1185">Reference proteome</keyword>
<dbReference type="SUPFAM" id="SSF56112">
    <property type="entry name" value="Protein kinase-like (PK-like)"/>
    <property type="match status" value="1"/>
</dbReference>
<feature type="region of interest" description="Disordered" evidence="6">
    <location>
        <begin position="485"/>
        <end position="505"/>
    </location>
</feature>
<evidence type="ECO:0000256" key="1">
    <source>
        <dbReference type="ARBA" id="ARBA00022679"/>
    </source>
</evidence>
<dbReference type="Proteomes" id="UP000190037">
    <property type="component" value="Unassembled WGS sequence"/>
</dbReference>
<keyword evidence="2 5" id="KW-0547">Nucleotide-binding</keyword>
<dbReference type="AlphaFoldDB" id="A0A1T3P3Q4"/>
<dbReference type="PANTHER" id="PTHR43289:SF34">
    <property type="entry name" value="SERINE_THREONINE-PROTEIN KINASE YBDM-RELATED"/>
    <property type="match status" value="1"/>
</dbReference>
<dbReference type="InterPro" id="IPR017441">
    <property type="entry name" value="Protein_kinase_ATP_BS"/>
</dbReference>
<dbReference type="PROSITE" id="PS50011">
    <property type="entry name" value="PROTEIN_KINASE_DOM"/>
    <property type="match status" value="1"/>
</dbReference>
<dbReference type="SMART" id="SM00219">
    <property type="entry name" value="TyrKc"/>
    <property type="match status" value="1"/>
</dbReference>
<gene>
    <name evidence="8" type="ORF">B4N89_23870</name>
</gene>
<keyword evidence="3" id="KW-0418">Kinase</keyword>
<dbReference type="InterPro" id="IPR008266">
    <property type="entry name" value="Tyr_kinase_AS"/>
</dbReference>
<dbReference type="GO" id="GO:0004713">
    <property type="term" value="F:protein tyrosine kinase activity"/>
    <property type="evidence" value="ECO:0007669"/>
    <property type="project" value="InterPro"/>
</dbReference>
<dbReference type="PROSITE" id="PS00107">
    <property type="entry name" value="PROTEIN_KINASE_ATP"/>
    <property type="match status" value="1"/>
</dbReference>
<accession>A0A1T3P3Q4</accession>
<evidence type="ECO:0000256" key="4">
    <source>
        <dbReference type="ARBA" id="ARBA00022840"/>
    </source>
</evidence>
<feature type="region of interest" description="Disordered" evidence="6">
    <location>
        <begin position="315"/>
        <end position="380"/>
    </location>
</feature>
<dbReference type="PANTHER" id="PTHR43289">
    <property type="entry name" value="MITOGEN-ACTIVATED PROTEIN KINASE KINASE KINASE 20-RELATED"/>
    <property type="match status" value="1"/>
</dbReference>
<reference evidence="8 9" key="1">
    <citation type="submission" date="2017-03" db="EMBL/GenBank/DDBJ databases">
        <title>Draft genome sequence of Streptomyces scabrisporus NF3, endophyte isolated from Amphipterygium adstringens.</title>
        <authorList>
            <person name="Vazquez M."/>
            <person name="Ceapa C.D."/>
            <person name="Rodriguez Luna D."/>
            <person name="Sanchez Esquivel S."/>
        </authorList>
    </citation>
    <scope>NUCLEOTIDE SEQUENCE [LARGE SCALE GENOMIC DNA]</scope>
    <source>
        <strain evidence="8 9">NF3</strain>
    </source>
</reference>
<dbReference type="GO" id="GO:0005524">
    <property type="term" value="F:ATP binding"/>
    <property type="evidence" value="ECO:0007669"/>
    <property type="project" value="UniProtKB-UniRule"/>
</dbReference>
<proteinExistence type="predicted"/>
<feature type="compositionally biased region" description="Pro residues" evidence="6">
    <location>
        <begin position="356"/>
        <end position="372"/>
    </location>
</feature>
<dbReference type="InterPro" id="IPR000719">
    <property type="entry name" value="Prot_kinase_dom"/>
</dbReference>
<dbReference type="Gene3D" id="3.30.200.20">
    <property type="entry name" value="Phosphorylase Kinase, domain 1"/>
    <property type="match status" value="1"/>
</dbReference>
<evidence type="ECO:0000256" key="5">
    <source>
        <dbReference type="PROSITE-ProRule" id="PRU10141"/>
    </source>
</evidence>
<feature type="region of interest" description="Disordered" evidence="6">
    <location>
        <begin position="427"/>
        <end position="448"/>
    </location>
</feature>
<dbReference type="InterPro" id="IPR011009">
    <property type="entry name" value="Kinase-like_dom_sf"/>
</dbReference>
<organism evidence="8 9">
    <name type="scientific">Embleya scabrispora</name>
    <dbReference type="NCBI Taxonomy" id="159449"/>
    <lineage>
        <taxon>Bacteria</taxon>
        <taxon>Bacillati</taxon>
        <taxon>Actinomycetota</taxon>
        <taxon>Actinomycetes</taxon>
        <taxon>Kitasatosporales</taxon>
        <taxon>Streptomycetaceae</taxon>
        <taxon>Embleya</taxon>
    </lineage>
</organism>
<feature type="domain" description="Protein kinase" evidence="7">
    <location>
        <begin position="40"/>
        <end position="287"/>
    </location>
</feature>
<dbReference type="Gene3D" id="1.10.510.10">
    <property type="entry name" value="Transferase(Phosphotransferase) domain 1"/>
    <property type="match status" value="1"/>
</dbReference>
<dbReference type="PROSITE" id="PS00109">
    <property type="entry name" value="PROTEIN_KINASE_TYR"/>
    <property type="match status" value="1"/>
</dbReference>
<evidence type="ECO:0000256" key="2">
    <source>
        <dbReference type="ARBA" id="ARBA00022741"/>
    </source>
</evidence>
<dbReference type="Pfam" id="PF00069">
    <property type="entry name" value="Pkinase"/>
    <property type="match status" value="1"/>
</dbReference>
<keyword evidence="4 5" id="KW-0067">ATP-binding</keyword>
<dbReference type="InterPro" id="IPR020635">
    <property type="entry name" value="Tyr_kinase_cat_dom"/>
</dbReference>
<name>A0A1T3P3Q4_9ACTN</name>
<evidence type="ECO:0000259" key="7">
    <source>
        <dbReference type="PROSITE" id="PS50011"/>
    </source>
</evidence>
<evidence type="ECO:0000313" key="9">
    <source>
        <dbReference type="Proteomes" id="UP000190037"/>
    </source>
</evidence>
<evidence type="ECO:0000256" key="3">
    <source>
        <dbReference type="ARBA" id="ARBA00022777"/>
    </source>
</evidence>
<sequence length="674" mass="72023">MRRHDEGHTMGRPGGRGVTDDGRRGPAPLDAYDPRRIGPYRVLSRLGRGGMARVFLGLSPAGRLVAIKTILAELDHDEDFRRRFAREVQAARLVSGVFTAAVVAADPAAARPWLATAYVPAPSLREVVDECGPLPPDAVRWLAAGVAEALGAIHGAGLVHRDLAPGNILVTLDGPKVIDFGLALAQDQDTVNLVGTIAYMAPEQVEGESGTVRSDVYAMGATLLFAGAGHAPYQGSAMRVMSAVRNRDPDLSGLPAELLPLVESCLRRRADRRPTPERVVADFAELLTGRRRPYEAAAWLPRPVLDLLHEHERRIRPGVDTPRPRAPRPAPEPEAVRAPTPERPRQGGAHRTGPDRPSPAEPTRPMPAPGPTRPYTREPYRSARAPMLDRILYDLPGAGPAGVLASSLADADLRRWHPVLAPMIDPEPGAGRAADRPAVRFGPLGGRPTLIRRTPGRALVLMAPARADPAAVSLAGPRHALALGAASGDPAGLEQPTGRPSPRLDPKVLDAELARCAPRLRARAGTSADVLTDVVAAVLARPDETFALSEADGVPDPEAVLWGLCDLVGPLLPYTLSFSTLAAPEPIDEPRLVVHARWPEREARSAGRRRHRIVPGEELYSMGDVHRTAAEALVRCYTGPDWTGAAAGLTPSGPLRAAAPADRSRRVLRALEGR</sequence>
<feature type="binding site" evidence="5">
    <location>
        <position position="68"/>
    </location>
    <ligand>
        <name>ATP</name>
        <dbReference type="ChEBI" id="CHEBI:30616"/>
    </ligand>
</feature>
<dbReference type="EMBL" id="MWQN01000001">
    <property type="protein sequence ID" value="OPC83572.1"/>
    <property type="molecule type" value="Genomic_DNA"/>
</dbReference>
<evidence type="ECO:0000313" key="8">
    <source>
        <dbReference type="EMBL" id="OPC83572.1"/>
    </source>
</evidence>
<comment type="caution">
    <text evidence="8">The sequence shown here is derived from an EMBL/GenBank/DDBJ whole genome shotgun (WGS) entry which is preliminary data.</text>
</comment>
<dbReference type="STRING" id="159449.B4N89_23870"/>
<keyword evidence="1" id="KW-0808">Transferase</keyword>
<dbReference type="GO" id="GO:0004674">
    <property type="term" value="F:protein serine/threonine kinase activity"/>
    <property type="evidence" value="ECO:0007669"/>
    <property type="project" value="TreeGrafter"/>
</dbReference>
<protein>
    <recommendedName>
        <fullName evidence="7">Protein kinase domain-containing protein</fullName>
    </recommendedName>
</protein>